<dbReference type="Gene3D" id="3.20.80.10">
    <property type="entry name" value="Regulatory factor, effector binding domain"/>
    <property type="match status" value="1"/>
</dbReference>
<gene>
    <name evidence="2" type="ORF">F0P94_13420</name>
</gene>
<dbReference type="RefSeq" id="WP_150904409.1">
    <property type="nucleotide sequence ID" value="NZ_VTWT01000007.1"/>
</dbReference>
<reference evidence="2 3" key="1">
    <citation type="submission" date="2019-09" db="EMBL/GenBank/DDBJ databases">
        <title>Genome sequence of Adhaeribacter sp. M2.</title>
        <authorList>
            <person name="Srinivasan S."/>
        </authorList>
    </citation>
    <scope>NUCLEOTIDE SEQUENCE [LARGE SCALE GENOMIC DNA]</scope>
    <source>
        <strain evidence="2 3">M2</strain>
    </source>
</reference>
<evidence type="ECO:0000259" key="1">
    <source>
        <dbReference type="SMART" id="SM00871"/>
    </source>
</evidence>
<dbReference type="InterPro" id="IPR010499">
    <property type="entry name" value="AraC_E-bd"/>
</dbReference>
<accession>A0A5N1IV36</accession>
<keyword evidence="3" id="KW-1185">Reference proteome</keyword>
<dbReference type="Proteomes" id="UP000326570">
    <property type="component" value="Unassembled WGS sequence"/>
</dbReference>
<dbReference type="InterPro" id="IPR011256">
    <property type="entry name" value="Reg_factor_effector_dom_sf"/>
</dbReference>
<dbReference type="EMBL" id="VTWT01000007">
    <property type="protein sequence ID" value="KAA9331799.1"/>
    <property type="molecule type" value="Genomic_DNA"/>
</dbReference>
<protein>
    <submittedName>
        <fullName evidence="2">GyrI-like domain-containing protein</fullName>
    </submittedName>
</protein>
<dbReference type="SUPFAM" id="SSF55136">
    <property type="entry name" value="Probable bacterial effector-binding domain"/>
    <property type="match status" value="1"/>
</dbReference>
<sequence length="173" mass="18748">MNNKKFLGIILILILAAAGAYAYLGGFAKPEVSRVTTSEIFVAGKAYQGPVKSEAFGKLFQEAGKLVAEGAITGDPGNIFYNDPEKHKDSINAFVGVIISDPKTSLPAGYEVRSVPAGKKAVQGTIDAHSIISPSKVYDAIFKFAKDQHITLQDYFVERYPNSHRAEILVLEK</sequence>
<feature type="domain" description="AraC effector-binding" evidence="1">
    <location>
        <begin position="30"/>
        <end position="173"/>
    </location>
</feature>
<evidence type="ECO:0000313" key="3">
    <source>
        <dbReference type="Proteomes" id="UP000326570"/>
    </source>
</evidence>
<evidence type="ECO:0000313" key="2">
    <source>
        <dbReference type="EMBL" id="KAA9331799.1"/>
    </source>
</evidence>
<name>A0A5N1IV36_9BACT</name>
<dbReference type="AlphaFoldDB" id="A0A5N1IV36"/>
<comment type="caution">
    <text evidence="2">The sequence shown here is derived from an EMBL/GenBank/DDBJ whole genome shotgun (WGS) entry which is preliminary data.</text>
</comment>
<organism evidence="2 3">
    <name type="scientific">Adhaeribacter soli</name>
    <dbReference type="NCBI Taxonomy" id="2607655"/>
    <lineage>
        <taxon>Bacteria</taxon>
        <taxon>Pseudomonadati</taxon>
        <taxon>Bacteroidota</taxon>
        <taxon>Cytophagia</taxon>
        <taxon>Cytophagales</taxon>
        <taxon>Hymenobacteraceae</taxon>
        <taxon>Adhaeribacter</taxon>
    </lineage>
</organism>
<proteinExistence type="predicted"/>
<dbReference type="SMART" id="SM00871">
    <property type="entry name" value="AraC_E_bind"/>
    <property type="match status" value="1"/>
</dbReference>